<dbReference type="EMBL" id="LRGB01000005">
    <property type="protein sequence ID" value="KZS21999.1"/>
    <property type="molecule type" value="Genomic_DNA"/>
</dbReference>
<dbReference type="Gene3D" id="3.30.50.10">
    <property type="entry name" value="Erythroid Transcription Factor GATA-1, subunit A"/>
    <property type="match status" value="1"/>
</dbReference>
<name>A0A162D0F7_9CRUS</name>
<keyword evidence="3 9" id="KW-0862">Zinc</keyword>
<dbReference type="PROSITE" id="PS00031">
    <property type="entry name" value="NUCLEAR_REC_DBD_1"/>
    <property type="match status" value="1"/>
</dbReference>
<dbReference type="InterPro" id="IPR001723">
    <property type="entry name" value="Nuclear_hrmn_rcpt"/>
</dbReference>
<evidence type="ECO:0000313" key="12">
    <source>
        <dbReference type="EMBL" id="KZS21999.1"/>
    </source>
</evidence>
<gene>
    <name evidence="12" type="ORF">APZ42_010867</name>
</gene>
<evidence type="ECO:0000256" key="4">
    <source>
        <dbReference type="ARBA" id="ARBA00023015"/>
    </source>
</evidence>
<evidence type="ECO:0000256" key="8">
    <source>
        <dbReference type="ARBA" id="ARBA00023242"/>
    </source>
</evidence>
<protein>
    <submittedName>
        <fullName evidence="12">Hormone receptor 51</fullName>
    </submittedName>
</protein>
<dbReference type="SUPFAM" id="SSF57716">
    <property type="entry name" value="Glucocorticoid receptor-like (DNA-binding domain)"/>
    <property type="match status" value="1"/>
</dbReference>
<dbReference type="CDD" id="cd07164">
    <property type="entry name" value="NR_DBD_PNR_like_1"/>
    <property type="match status" value="1"/>
</dbReference>
<evidence type="ECO:0000259" key="10">
    <source>
        <dbReference type="PROSITE" id="PS51030"/>
    </source>
</evidence>
<keyword evidence="8 9" id="KW-0539">Nucleus</keyword>
<evidence type="ECO:0000256" key="2">
    <source>
        <dbReference type="ARBA" id="ARBA00022771"/>
    </source>
</evidence>
<keyword evidence="5 9" id="KW-0238">DNA-binding</keyword>
<evidence type="ECO:0000256" key="6">
    <source>
        <dbReference type="ARBA" id="ARBA00023163"/>
    </source>
</evidence>
<dbReference type="GO" id="GO:0003700">
    <property type="term" value="F:DNA-binding transcription factor activity"/>
    <property type="evidence" value="ECO:0007669"/>
    <property type="project" value="InterPro"/>
</dbReference>
<dbReference type="PROSITE" id="PS51030">
    <property type="entry name" value="NUCLEAR_REC_DBD_2"/>
    <property type="match status" value="1"/>
</dbReference>
<dbReference type="STRING" id="35525.A0A162D0F7"/>
<dbReference type="GO" id="GO:0005634">
    <property type="term" value="C:nucleus"/>
    <property type="evidence" value="ECO:0007669"/>
    <property type="project" value="UniProtKB-SubCell"/>
</dbReference>
<evidence type="ECO:0000256" key="7">
    <source>
        <dbReference type="ARBA" id="ARBA00023170"/>
    </source>
</evidence>
<dbReference type="Pfam" id="PF00105">
    <property type="entry name" value="zf-C4"/>
    <property type="match status" value="1"/>
</dbReference>
<dbReference type="Gene3D" id="1.10.565.10">
    <property type="entry name" value="Retinoid X Receptor"/>
    <property type="match status" value="1"/>
</dbReference>
<dbReference type="SMART" id="SM00430">
    <property type="entry name" value="HOLI"/>
    <property type="match status" value="1"/>
</dbReference>
<feature type="domain" description="NR LBD" evidence="11">
    <location>
        <begin position="212"/>
        <end position="441"/>
    </location>
</feature>
<keyword evidence="7 9" id="KW-0675">Receptor</keyword>
<evidence type="ECO:0000256" key="3">
    <source>
        <dbReference type="ARBA" id="ARBA00022833"/>
    </source>
</evidence>
<accession>A0A162D0F7</accession>
<dbReference type="PROSITE" id="PS51843">
    <property type="entry name" value="NR_LBD"/>
    <property type="match status" value="1"/>
</dbReference>
<dbReference type="PANTHER" id="PTHR24083">
    <property type="entry name" value="NUCLEAR HORMONE RECEPTOR"/>
    <property type="match status" value="1"/>
</dbReference>
<keyword evidence="6 9" id="KW-0804">Transcription</keyword>
<dbReference type="OrthoDB" id="5771769at2759"/>
<proteinExistence type="inferred from homology"/>
<dbReference type="InterPro" id="IPR013088">
    <property type="entry name" value="Znf_NHR/GATA"/>
</dbReference>
<organism evidence="12 13">
    <name type="scientific">Daphnia magna</name>
    <dbReference type="NCBI Taxonomy" id="35525"/>
    <lineage>
        <taxon>Eukaryota</taxon>
        <taxon>Metazoa</taxon>
        <taxon>Ecdysozoa</taxon>
        <taxon>Arthropoda</taxon>
        <taxon>Crustacea</taxon>
        <taxon>Branchiopoda</taxon>
        <taxon>Diplostraca</taxon>
        <taxon>Cladocera</taxon>
        <taxon>Anomopoda</taxon>
        <taxon>Daphniidae</taxon>
        <taxon>Daphnia</taxon>
    </lineage>
</organism>
<keyword evidence="4 9" id="KW-0805">Transcription regulation</keyword>
<dbReference type="FunFam" id="3.30.50.10:FF:000058">
    <property type="entry name" value="Nuclear Hormone Receptor family"/>
    <property type="match status" value="1"/>
</dbReference>
<dbReference type="GO" id="GO:0043565">
    <property type="term" value="F:sequence-specific DNA binding"/>
    <property type="evidence" value="ECO:0007669"/>
    <property type="project" value="InterPro"/>
</dbReference>
<dbReference type="PRINTS" id="PR00398">
    <property type="entry name" value="STRDHORMONER"/>
</dbReference>
<feature type="domain" description="Nuclear receptor" evidence="10">
    <location>
        <begin position="12"/>
        <end position="87"/>
    </location>
</feature>
<evidence type="ECO:0000256" key="9">
    <source>
        <dbReference type="RuleBase" id="RU004334"/>
    </source>
</evidence>
<keyword evidence="13" id="KW-1185">Reference proteome</keyword>
<keyword evidence="2 9" id="KW-0863">Zinc-finger</keyword>
<dbReference type="Pfam" id="PF00104">
    <property type="entry name" value="Hormone_recep"/>
    <property type="match status" value="1"/>
</dbReference>
<reference evidence="12 13" key="1">
    <citation type="submission" date="2016-03" db="EMBL/GenBank/DDBJ databases">
        <title>EvidentialGene: Evidence-directed Construction of Genes on Genomes.</title>
        <authorList>
            <person name="Gilbert D.G."/>
            <person name="Choi J.-H."/>
            <person name="Mockaitis K."/>
            <person name="Colbourne J."/>
            <person name="Pfrender M."/>
        </authorList>
    </citation>
    <scope>NUCLEOTIDE SEQUENCE [LARGE SCALE GENOMIC DNA]</scope>
    <source>
        <strain evidence="12 13">Xinb3</strain>
        <tissue evidence="12">Complete organism</tissue>
    </source>
</reference>
<dbReference type="SMART" id="SM00399">
    <property type="entry name" value="ZnF_C4"/>
    <property type="match status" value="1"/>
</dbReference>
<dbReference type="InterPro" id="IPR001628">
    <property type="entry name" value="Znf_hrmn_rcpt"/>
</dbReference>
<sequence>MDRMMGPRNKMEALCLVCGDKASGRHYGVSSCDGCRGFFKRSIRRNLDYLCKESNQCVVDVSRRNQCQACRFRRCLEVKMKRDAVQHERAPRGALKRSFQPEADTIQTHATSMLPLNHPPPLTSLNAGYPFYPGNFAFPWRPALGLHHVPRHFALNFLAPPPLPLVSDDRPVVNRVKEDEVSSSAVEEQPAYKRSDLTAAGYKTSIATSTSPVAVPTEAVTQLSTSQYYLASRDANNDDVNEAAARLLFLAVRWARTIPSFSNLSYRDQCLLLEEAWCELFILTVAQWGLDLEEVVNTVRSCPEMTSERHELLLEGLRHLHQVIGRIHLLRLDHTEFACLKALVLFKPETVGLHDSLTIEILQDQTQVMLHEYCSSSSVQHSHEVSNMVRNHRPSPAGRFGKLLLVLPALKAVQSANVVDLFFRKLIGETSISRLLADCTL</sequence>
<dbReference type="Proteomes" id="UP000076858">
    <property type="component" value="Unassembled WGS sequence"/>
</dbReference>
<evidence type="ECO:0000313" key="13">
    <source>
        <dbReference type="Proteomes" id="UP000076858"/>
    </source>
</evidence>
<dbReference type="AlphaFoldDB" id="A0A162D0F7"/>
<dbReference type="PRINTS" id="PR00047">
    <property type="entry name" value="STROIDFINGER"/>
</dbReference>
<dbReference type="InterPro" id="IPR050274">
    <property type="entry name" value="Nuclear_hormone_rcpt_NR2"/>
</dbReference>
<evidence type="ECO:0000256" key="1">
    <source>
        <dbReference type="ARBA" id="ARBA00022723"/>
    </source>
</evidence>
<dbReference type="GO" id="GO:0008270">
    <property type="term" value="F:zinc ion binding"/>
    <property type="evidence" value="ECO:0007669"/>
    <property type="project" value="UniProtKB-KW"/>
</dbReference>
<dbReference type="InterPro" id="IPR000536">
    <property type="entry name" value="Nucl_hrmn_rcpt_lig-bd"/>
</dbReference>
<keyword evidence="1 9" id="KW-0479">Metal-binding</keyword>
<evidence type="ECO:0000256" key="5">
    <source>
        <dbReference type="ARBA" id="ARBA00023125"/>
    </source>
</evidence>
<comment type="caution">
    <text evidence="12">The sequence shown here is derived from an EMBL/GenBank/DDBJ whole genome shotgun (WGS) entry which is preliminary data.</text>
</comment>
<comment type="similarity">
    <text evidence="9">Belongs to the nuclear hormone receptor family.</text>
</comment>
<dbReference type="SUPFAM" id="SSF48508">
    <property type="entry name" value="Nuclear receptor ligand-binding domain"/>
    <property type="match status" value="1"/>
</dbReference>
<evidence type="ECO:0000259" key="11">
    <source>
        <dbReference type="PROSITE" id="PS51843"/>
    </source>
</evidence>
<dbReference type="InterPro" id="IPR035500">
    <property type="entry name" value="NHR-like_dom_sf"/>
</dbReference>
<comment type="subcellular location">
    <subcellularLocation>
        <location evidence="9">Nucleus</location>
    </subcellularLocation>
</comment>